<proteinExistence type="predicted"/>
<dbReference type="EMBL" id="LRPN01000095">
    <property type="protein sequence ID" value="KWZ80241.1"/>
    <property type="molecule type" value="Genomic_DNA"/>
</dbReference>
<sequence>MPEDHGYGKFYLLKITSIKFEPVVVAFNSISKSGPFIVTSPADLPSHAKLDGHAVWKDS</sequence>
<reference evidence="2" key="1">
    <citation type="submission" date="2016-01" db="EMBL/GenBank/DDBJ databases">
        <authorList>
            <person name="Mitreva M."/>
            <person name="Pepin K.H."/>
            <person name="Mihindukulasuriya K.A."/>
            <person name="Fulton R."/>
            <person name="Fronick C."/>
            <person name="O'Laughlin M."/>
            <person name="Miner T."/>
            <person name="Herter B."/>
            <person name="Rosa B.A."/>
            <person name="Cordes M."/>
            <person name="Tomlinson C."/>
            <person name="Wollam A."/>
            <person name="Palsikar V.B."/>
            <person name="Mardis E.R."/>
            <person name="Wilson R.K."/>
        </authorList>
    </citation>
    <scope>NUCLEOTIDE SEQUENCE [LARGE SCALE GENOMIC DNA]</scope>
    <source>
        <strain evidence="2">GED7749B</strain>
    </source>
</reference>
<comment type="caution">
    <text evidence="1">The sequence shown here is derived from an EMBL/GenBank/DDBJ whole genome shotgun (WGS) entry which is preliminary data.</text>
</comment>
<gene>
    <name evidence="1" type="ORF">HMPREF3213_02351</name>
</gene>
<dbReference type="AlphaFoldDB" id="A0A133KL37"/>
<organism evidence="1 2">
    <name type="scientific">Heyndrickxia coagulans</name>
    <name type="common">Weizmannia coagulans</name>
    <dbReference type="NCBI Taxonomy" id="1398"/>
    <lineage>
        <taxon>Bacteria</taxon>
        <taxon>Bacillati</taxon>
        <taxon>Bacillota</taxon>
        <taxon>Bacilli</taxon>
        <taxon>Bacillales</taxon>
        <taxon>Bacillaceae</taxon>
        <taxon>Heyndrickxia</taxon>
    </lineage>
</organism>
<dbReference type="Proteomes" id="UP000070376">
    <property type="component" value="Unassembled WGS sequence"/>
</dbReference>
<name>A0A133KL37_HEYCO</name>
<accession>A0A133KL37</accession>
<evidence type="ECO:0000313" key="1">
    <source>
        <dbReference type="EMBL" id="KWZ80241.1"/>
    </source>
</evidence>
<dbReference type="PATRIC" id="fig|1398.22.peg.2356"/>
<evidence type="ECO:0000313" key="2">
    <source>
        <dbReference type="Proteomes" id="UP000070376"/>
    </source>
</evidence>
<protein>
    <submittedName>
        <fullName evidence="1">Uncharacterized protein</fullName>
    </submittedName>
</protein>